<evidence type="ECO:0000256" key="1">
    <source>
        <dbReference type="SAM" id="MobiDB-lite"/>
    </source>
</evidence>
<evidence type="ECO:0000259" key="3">
    <source>
        <dbReference type="Pfam" id="PF05424"/>
    </source>
</evidence>
<feature type="domain" description="Duffy-binding-like" evidence="7">
    <location>
        <begin position="1111"/>
        <end position="1241"/>
    </location>
</feature>
<dbReference type="InterPro" id="IPR042202">
    <property type="entry name" value="Duffy-ag-bd_sf"/>
</dbReference>
<dbReference type="FunFam" id="1.10.1900.40:FF:000001">
    <property type="entry name" value="Erythrocyte membrane protein 1"/>
    <property type="match status" value="1"/>
</dbReference>
<reference evidence="9" key="1">
    <citation type="submission" date="2006-09" db="EMBL/GenBank/DDBJ databases">
        <title>Annotation of Plasmodium falciparum Dd2.</title>
        <authorList>
            <consortium name="The Broad Institute Genome Sequencing Platform"/>
            <person name="Volkman S.K."/>
            <person name="Neafsey D.E."/>
            <person name="Dash A.P."/>
            <person name="Chitnis C.E."/>
            <person name="Hartl D.L."/>
            <person name="Young S.K."/>
            <person name="Zeng Q."/>
            <person name="Koehrsen M."/>
            <person name="Alvarado L."/>
            <person name="Berlin A."/>
            <person name="Borenstein D."/>
            <person name="Chapman S.B."/>
            <person name="Chen Z."/>
            <person name="Engels R."/>
            <person name="Freedman E."/>
            <person name="Gellesch M."/>
            <person name="Goldberg J."/>
            <person name="Griggs A."/>
            <person name="Gujja S."/>
            <person name="Heilman E.R."/>
            <person name="Heiman D.I."/>
            <person name="Howarth C."/>
            <person name="Jen D."/>
            <person name="Larson L."/>
            <person name="Mehta T."/>
            <person name="Neiman D."/>
            <person name="Park D."/>
            <person name="Pearson M."/>
            <person name="Roberts A."/>
            <person name="Saif S."/>
            <person name="Shea T."/>
            <person name="Shenoy N."/>
            <person name="Sisk P."/>
            <person name="Stolte C."/>
            <person name="Sykes S."/>
            <person name="Walk T."/>
            <person name="White J."/>
            <person name="Yandava C."/>
            <person name="Haas B."/>
            <person name="Henn M.R."/>
            <person name="Nusbaum C."/>
            <person name="Birren B."/>
        </authorList>
    </citation>
    <scope>NUCLEOTIDE SEQUENCE [LARGE SCALE GENOMIC DNA]</scope>
</reference>
<dbReference type="Gene3D" id="1.20.58.830">
    <property type="match status" value="6"/>
</dbReference>
<feature type="domain" description="Plasmodium falciparum erythrocyte membrane protein-1 N-terminal segment" evidence="5">
    <location>
        <begin position="15"/>
        <end position="48"/>
    </location>
</feature>
<dbReference type="FunFam" id="1.20.58.830:FF:000002">
    <property type="entry name" value="Erythrocyte membrane protein 1, PfEMP1"/>
    <property type="match status" value="1"/>
</dbReference>
<dbReference type="FunFam" id="1.20.1310.20:FF:000001">
    <property type="entry name" value="Erythrocyte membrane protein 1, PfEMP1"/>
    <property type="match status" value="1"/>
</dbReference>
<dbReference type="InterPro" id="IPR008602">
    <property type="entry name" value="Duffy-antigen-binding"/>
</dbReference>
<dbReference type="InterPro" id="IPR041480">
    <property type="entry name" value="CIDR1_gamma"/>
</dbReference>
<dbReference type="Pfam" id="PF15447">
    <property type="entry name" value="NTS"/>
    <property type="match status" value="1"/>
</dbReference>
<feature type="domain" description="Duffy-antigen binding" evidence="3">
    <location>
        <begin position="117"/>
        <end position="323"/>
    </location>
</feature>
<feature type="compositionally biased region" description="Acidic residues" evidence="1">
    <location>
        <begin position="816"/>
        <end position="826"/>
    </location>
</feature>
<feature type="domain" description="Cysteine-rich interdomain region 1 gamma" evidence="6">
    <location>
        <begin position="1769"/>
        <end position="1829"/>
    </location>
</feature>
<dbReference type="Gene3D" id="1.20.58.1930">
    <property type="match status" value="1"/>
</dbReference>
<evidence type="ECO:0000259" key="4">
    <source>
        <dbReference type="Pfam" id="PF15445"/>
    </source>
</evidence>
<dbReference type="Proteomes" id="UP000054282">
    <property type="component" value="Unassembled WGS sequence"/>
</dbReference>
<dbReference type="FunFam" id="1.20.58.830:FF:000003">
    <property type="entry name" value="Erythrocyte membrane protein 1, PfEMP1"/>
    <property type="match status" value="1"/>
</dbReference>
<feature type="domain" description="Plasmodium falciparum erythrocyte membrane protein 1 acidic terminal segment" evidence="4">
    <location>
        <begin position="2933"/>
        <end position="3384"/>
    </location>
</feature>
<dbReference type="InterPro" id="IPR029210">
    <property type="entry name" value="PfEMP1_NTS"/>
</dbReference>
<feature type="domain" description="Duffy-antigen binding" evidence="3">
    <location>
        <begin position="944"/>
        <end position="1107"/>
    </location>
</feature>
<dbReference type="Pfam" id="PF05424">
    <property type="entry name" value="Duffy_binding"/>
    <property type="match status" value="5"/>
</dbReference>
<dbReference type="Gene3D" id="1.10.1900.40">
    <property type="entry name" value="Acidic terminal segments, variant surface antigen of PfEMP1"/>
    <property type="match status" value="2"/>
</dbReference>
<gene>
    <name evidence="8" type="ORF">PFDG_00607</name>
</gene>
<dbReference type="KEGG" id="pfd:PFDG_00607"/>
<dbReference type="FunFam" id="1.10.1900.40:FF:000006">
    <property type="entry name" value="Erythrocyte membrane protein 1"/>
    <property type="match status" value="1"/>
</dbReference>
<evidence type="ECO:0008006" key="10">
    <source>
        <dbReference type="Google" id="ProtNLM"/>
    </source>
</evidence>
<feature type="region of interest" description="Disordered" evidence="1">
    <location>
        <begin position="3105"/>
        <end position="3128"/>
    </location>
</feature>
<dbReference type="OrthoDB" id="379146at2759"/>
<feature type="domain" description="Duffy-antigen binding" evidence="3">
    <location>
        <begin position="1348"/>
        <end position="1511"/>
    </location>
</feature>
<sequence>MGPPPAVTDYSDAKDAKDLLDRIGETIQKQARKAALEHSKGNLHGFLTSVVYQNDRNPTGSTPSNPCDLEHSLHTNVTSGYDNDNPCKNRPNVRFSDVIGGQCTRNRIKDSTSDTVGACAPFRRLFLCDHHLSYMEAEKINNTHNLLLEVLLAAKFEGQSITQDYPKYQAKYGDSPSQICTMLARSFADIGDIIRGRDLYSGNKKKERLDENLKTIFKNIYEKLLEDNKTNEKTNGEIEERYGGDPNYYQLREDWWALNRQDVWKAITCHAGQNDKYFRQTCGDSGDEKGQYQANDKCRCPKTSGANADQVPTYFDYVPQYLRWFEEWSEDFCRKKNKKIKDVKRNCRGPSGTDKYCSRNGYDCTKTKRAIGKYRMGNQCTKCLFACNPYVDWINNQKEQFDKQVKKYADEIKKYEKGAPRSSRTRRNVRSNYDNGYEKIFYEKLKAGGYGTVNNFLEKLSKENVCTKVKDTEEGKINFKQVNSGSASDSGTNDINNGTFYRSDYCQPCPHCGVKKKNGKWEKKEDDKCNIKLYKPIDNATPTDNTILKSGEGEKDIETKLEAFCAEKNGGGGSSSDGGGGSGSKSGSQELYEEWKCYQFEELTKVGQEGEEDEDDPDYEKDVKDGGGLCILETTNGKENGKKQKTFHNFFYYWVAHMLKDSIHWRTKKIKGCLSNGAKIRCRNGCNKKCDCFKNWIDKKETEWKPIKQQFSKQKDIPGGCYFTTLEGVLQLEFANENSTEDAENNVSAEEAKEIKQLSKIIEKKKQEEEAAGYVPTCSDSDNEKETIMDKLIDYEKDEAESCLEIHEEDEKCIHDDEEDEDDDHEEPTIIRSNPCATPSGSTYPVLANKVAHQMHEQARQELTSRAGGRKALRGDASQGNYSRGVSGDDFKKNLCGITQKHSNDSRPNGEPCTGKDGSKEGVRMKIGTEWSYIKEKEMSYKDFYLPPRREHMCTSNLENLSTSSKGLSGDSVNDSFLGDVLLAAKKEGDFIVEKLKSNGNQPGICRAIKYSFADIGDIIRGRDLWYEDGGAQDMENNFKKIFEKIKEHHPHIQGKYKGDSKHIKLREDWWTANRIKVWNAMKCATRKEKIPCHGMPVDDYIPQRLRWMTEWAEWFCKMQSQEYEKLMKQCSQCKSKGKGGNECYRETKECNSCKPECEAYRDKIKKWEKQWNNMQIQYVLLYRSAKTTSRDGIHAYAYAVGEKDKPVVAFLQELQKEIKNGALNRPKRSIDGTNNDPIFTSPYFTAAGYIHQELPYTQCQIQKHFCTSGKENKDKYVFREKPKDHDGKCSCDKPPKKDACDIVDAILGNKGAKEYREACNLKYEGKKERYTQWKCTTNKTQKGQDEVCIPPRRQQLYVYNLKQLKEKPSEDDLRKAFIKCAAVETFFAWHKYKKDIEREDKEKEQQKNGLVAVTSSKPDELDNELKSGTIPEEFKHQMFYTFGDYRDILVGKYVDNGKDMEEVKSNIDSFFSNGDKYGDKRREEWWKKNAKDIWKGMLCALSYDTKTKDKIEGVYEKLIDTDKENMYDKVTFKGGFDEIGAGTRNPDDPPTGKTKLEKFVKRPFFFRWLEEWGEEFCRKRIHKLKNLEKQCRGVNSSGNEKYCSGDGYDCEQTYFEHDDMFEDPNCPDCVKECRKYKKWIDIKFVEYHKQEKKYKGEHGKVVTSSTNGGADNKKFCQQIKEKKTAANFLEALKHCKDAQNNSDENNEDKKNNKIDFTNIPQTFSRSTYCKTCPFNRVNCNRRGQDPCTEVNGNGKTWDTVFHTINGNSTDITVEMIDPRGPYIEEYLNNSKPSEDLFNASRLFKGIRKQQWECRFNKAENKDVCKLNKFKENIDLNPYTTFKVFLEYWLQDFIEGYYTLKKKNLIKQCTQKGENTCEQDSKNDCACVKKWVDQKQTEWGKIQKHFQKRNQDGGENIKSKVKMFLEELIPRMNLVNDKGKIDDLSIFLKSYGCNDTDSSQKDIIECLLGNLKDKIETCPSSTSVKTSPPCVDTPPLVEEPPLDDDTTDDIQNPGFCPDEPIAPPAPKEPDVCERVKTLLDQSNGGIKPINDCNPKDHPQGTTYPGWDCRPSTFKDKEHGSCMPPRRQKLCINDLTVLTTESSEKQLREAFINCAAIETYFSWKKFKDDKKKEVKTSEKTQVADKLQKQLKDGNIPEEFKRQMFYTFGDYRDLCLDTDISSKVNTSTGVGKVEKNIDAVFSNDGQKNDKTERKNWWDGIKEDVWKGMLCGLSHAGGADKDKLTNKDTYTYPNVKFSGNNSTTLEEFAKTPQFLRWFTEWADQFCREREEQLQILKKGCENYTCNGGDDKKEPCKKACEKYQEWLQGWKEQYKKQSAKFDKEKKEGKYRDTSAQIDADDSYSAREYLHEQLEKLCINGDCKCMEKPSAQDEEIELSGINDFPEALDNPPKEFEEKCECSEPSEPMSCVEKTARKLRKIAQKNIDAKLKGNGNRYNGNCNNVTKDKYQKQNGGTCNFKDTIWSKCKLTNDQCESIGKKRFKIGENWDCVEDTTDGNNKLCIPPRRKDMCLKMLEDINAEEINNSNDLLRKIQDIAQNEGDDIIKNLLPENACTESTICDAMKYSFADLGDIIRGKSKIKPNNGDNIEEELQNIFRKIQNNTTSLKSIELTQFREKWWDANRKEVWKAMTCNAPNDAHLKKKKNNPGNKSQTIDPITATQEKCGYNSQPPDYDYIPERYRFLQEWSEYYCKVLKEKNDEIIKECEQCNTQNGTECDNEKDKENCKECIRKCKDYSKFVDKWKAHFEEQNDIYKTLYIQDRTHGPSTARRNPSIKFTKKLEESCDNPYSAEKYLDISTHCTDYKFSETNSNGSNYAFSKYPTEYEKACSCKKKTVQSKFHPLEPFIPPLINITNIPGLKTIKKAVPRIPNRIKNIWPDAHTIHELVARTFTYFVPFFQTDDKTPPTHNILNDVLPSAIPVGIALALTSIAFLYLKKKTKSSVGNLFQILQIPKSDYDIPTLKSSNRYIPYASDTYKGKTYIYMEGDTSGDEKYAFMSDTTDITSSESEYEELDINDIYAPRAPKYKTLIEVVLEPSGNNTTASGKNTTASGNNTPSDTQNDIQNDGIPSSKITDNEWNTLKDEFISQYLQSEQPKDVPNDYKSGNSSTNTNITTTSRHNVEEKPFITSIHDRNLYTGEEISYNINMSTNSMDDPKYVSNNVYSGIDLINDSLNSGNQHIDIYDEVLKRKENELFGTNHVKQTSIHSVAKLTNSDPIHNQLELFHKWLDRHRNMCEKWEKHNKEEVLDKLKEEWENKTHSGNTHPSDSNKTLNTDVSIQIDMDNPKPINQFTNMDTYPNNSSMDTILDDLDKYNDPYYDVQDDIYYDVNDHDASTVDTNAMDIPSKVQIEMDVNTKLVKEKYPIADVWDI</sequence>
<evidence type="ECO:0000259" key="7">
    <source>
        <dbReference type="Pfam" id="PF22672"/>
    </source>
</evidence>
<feature type="compositionally biased region" description="Polar residues" evidence="1">
    <location>
        <begin position="831"/>
        <end position="843"/>
    </location>
</feature>
<name>A0A0L7M6P0_PLAF4</name>
<feature type="domain" description="Duffy-binding-like" evidence="7">
    <location>
        <begin position="1572"/>
        <end position="1727"/>
    </location>
</feature>
<dbReference type="InterPro" id="IPR029211">
    <property type="entry name" value="PfEMP1_ATS"/>
</dbReference>
<dbReference type="FunFam" id="1.20.58.1930:FF:000001">
    <property type="entry name" value="Erythrocyte membrane protein 1, PfEMP1"/>
    <property type="match status" value="1"/>
</dbReference>
<evidence type="ECO:0000259" key="5">
    <source>
        <dbReference type="Pfam" id="PF15447"/>
    </source>
</evidence>
<reference evidence="9" key="2">
    <citation type="submission" date="2006-09" db="EMBL/GenBank/DDBJ databases">
        <title>The genome sequence of Plasmodium falciparum Dd2.</title>
        <authorList>
            <consortium name="The Broad Institute Genome Sequencing Platform"/>
            <person name="Birren B."/>
            <person name="Lander E."/>
            <person name="Galagan J."/>
            <person name="Nusbaum C."/>
            <person name="Devon K."/>
            <person name="Henn M."/>
            <person name="Jaffe D."/>
            <person name="Butler J."/>
            <person name="Alvarez P."/>
            <person name="Gnerre S."/>
            <person name="Grabherr M."/>
            <person name="Kleber M."/>
            <person name="Mauceli E."/>
            <person name="Brockman W."/>
            <person name="MacCallum I.A."/>
            <person name="Rounsley S."/>
            <person name="Young S."/>
            <person name="LaButti K."/>
            <person name="Pushparaj V."/>
            <person name="DeCaprio D."/>
            <person name="Crawford M."/>
            <person name="Koehrsen M."/>
            <person name="Engels R."/>
            <person name="Montgomery P."/>
            <person name="Pearson M."/>
            <person name="Howarth C."/>
            <person name="Larson L."/>
            <person name="Luoma S."/>
            <person name="White J."/>
            <person name="Kodira C."/>
            <person name="Zeng Q."/>
            <person name="O'Leary S."/>
            <person name="Yandava C."/>
            <person name="Alvarado L."/>
            <person name="Wirth D."/>
            <person name="Volkman S."/>
            <person name="Hartl D."/>
        </authorList>
    </citation>
    <scope>NUCLEOTIDE SEQUENCE [LARGE SCALE GENOMIC DNA]</scope>
</reference>
<proteinExistence type="predicted"/>
<feature type="compositionally biased region" description="Gly residues" evidence="1">
    <location>
        <begin position="569"/>
        <end position="584"/>
    </location>
</feature>
<evidence type="ECO:0000313" key="9">
    <source>
        <dbReference type="Proteomes" id="UP000054282"/>
    </source>
</evidence>
<feature type="region of interest" description="Disordered" evidence="1">
    <location>
        <begin position="1978"/>
        <end position="1997"/>
    </location>
</feature>
<dbReference type="SUPFAM" id="SSF140924">
    <property type="entry name" value="Duffy binding domain-like"/>
    <property type="match status" value="7"/>
</dbReference>
<dbReference type="FunFam" id="1.20.58.830:FF:000021">
    <property type="entry name" value="Erythrocyte membrane protein 1, PfEMP1"/>
    <property type="match status" value="1"/>
</dbReference>
<dbReference type="Pfam" id="PF15445">
    <property type="entry name" value="ATS"/>
    <property type="match status" value="1"/>
</dbReference>
<dbReference type="VEuPathDB" id="PlasmoDB:PfDd2_080005500"/>
<dbReference type="EMBL" id="GG701601">
    <property type="protein sequence ID" value="KOB88250.1"/>
    <property type="molecule type" value="Genomic_DNA"/>
</dbReference>
<dbReference type="InterPro" id="IPR054595">
    <property type="entry name" value="DBL_C"/>
</dbReference>
<accession>A0A0L7M6P0</accession>
<dbReference type="Pfam" id="PF18562">
    <property type="entry name" value="CIDR1_gamma"/>
    <property type="match status" value="1"/>
</dbReference>
<feature type="domain" description="Duffy-antigen binding" evidence="3">
    <location>
        <begin position="2516"/>
        <end position="2696"/>
    </location>
</feature>
<dbReference type="InterPro" id="IPR004258">
    <property type="entry name" value="DBL"/>
</dbReference>
<feature type="region of interest" description="Disordered" evidence="1">
    <location>
        <begin position="898"/>
        <end position="921"/>
    </location>
</feature>
<evidence type="ECO:0000259" key="6">
    <source>
        <dbReference type="Pfam" id="PF18562"/>
    </source>
</evidence>
<dbReference type="InterPro" id="IPR044932">
    <property type="entry name" value="PfEMP1_ATS_sf"/>
</dbReference>
<evidence type="ECO:0000313" key="8">
    <source>
        <dbReference type="EMBL" id="KOB88250.1"/>
    </source>
</evidence>
<feature type="region of interest" description="Disordered" evidence="1">
    <location>
        <begin position="569"/>
        <end position="588"/>
    </location>
</feature>
<evidence type="ECO:0000259" key="2">
    <source>
        <dbReference type="Pfam" id="PF03011"/>
    </source>
</evidence>
<dbReference type="GO" id="GO:0016020">
    <property type="term" value="C:membrane"/>
    <property type="evidence" value="ECO:0007669"/>
    <property type="project" value="InterPro"/>
</dbReference>
<organism evidence="8 9">
    <name type="scientific">Plasmodium falciparum (isolate Dd2)</name>
    <dbReference type="NCBI Taxonomy" id="57267"/>
    <lineage>
        <taxon>Eukaryota</taxon>
        <taxon>Sar</taxon>
        <taxon>Alveolata</taxon>
        <taxon>Apicomplexa</taxon>
        <taxon>Aconoidasida</taxon>
        <taxon>Haemosporida</taxon>
        <taxon>Plasmodiidae</taxon>
        <taxon>Plasmodium</taxon>
        <taxon>Plasmodium (Laverania)</taxon>
    </lineage>
</organism>
<dbReference type="Gene3D" id="1.20.1310.20">
    <property type="entry name" value="Duffy-antigen binding domain"/>
    <property type="match status" value="5"/>
</dbReference>
<feature type="region of interest" description="Disordered" evidence="1">
    <location>
        <begin position="3051"/>
        <end position="3090"/>
    </location>
</feature>
<feature type="domain" description="Duffy-binding-like" evidence="2">
    <location>
        <begin position="1845"/>
        <end position="1982"/>
    </location>
</feature>
<dbReference type="Pfam" id="PF03011">
    <property type="entry name" value="PFEMP"/>
    <property type="match status" value="2"/>
</dbReference>
<feature type="domain" description="Duffy-binding-like" evidence="7">
    <location>
        <begin position="327"/>
        <end position="483"/>
    </location>
</feature>
<feature type="domain" description="Duffy-binding-like" evidence="2">
    <location>
        <begin position="650"/>
        <end position="810"/>
    </location>
</feature>
<dbReference type="OMA" id="CTESTIC"/>
<feature type="region of interest" description="Disordered" evidence="1">
    <location>
        <begin position="812"/>
        <end position="886"/>
    </location>
</feature>
<dbReference type="Pfam" id="PF22672">
    <property type="entry name" value="DBL_C"/>
    <property type="match status" value="3"/>
</dbReference>
<feature type="domain" description="Duffy-antigen binding" evidence="3">
    <location>
        <begin position="2079"/>
        <end position="2248"/>
    </location>
</feature>
<protein>
    <recommendedName>
        <fullName evidence="10">Erythrocyte membrane protein 1</fullName>
    </recommendedName>
</protein>
<dbReference type="GO" id="GO:0046789">
    <property type="term" value="F:host cell surface receptor binding"/>
    <property type="evidence" value="ECO:0007669"/>
    <property type="project" value="InterPro"/>
</dbReference>